<sequence>MTPPPDFAAFGDRLQWWMAHRGYKQKELAELAGMGQPALNELLKGKTKEPRASHFLGLCHALALRPEYLLDGEGPPEVTNFAQLTGLEAQLVMLFRGLPDDAKRDAMLIDLNHEFNSYQAAKSPPAPSVRPTAAAGPRSPAARKPAKKLVDQGL</sequence>
<dbReference type="RefSeq" id="WP_164846490.1">
    <property type="nucleotide sequence ID" value="NZ_CBCSDN010000014.1"/>
</dbReference>
<dbReference type="Proteomes" id="UP001219066">
    <property type="component" value="Chromosome"/>
</dbReference>
<organism evidence="3 4">
    <name type="scientific">Delftia tsuruhatensis</name>
    <dbReference type="NCBI Taxonomy" id="180282"/>
    <lineage>
        <taxon>Bacteria</taxon>
        <taxon>Pseudomonadati</taxon>
        <taxon>Pseudomonadota</taxon>
        <taxon>Betaproteobacteria</taxon>
        <taxon>Burkholderiales</taxon>
        <taxon>Comamonadaceae</taxon>
        <taxon>Delftia</taxon>
    </lineage>
</organism>
<dbReference type="Pfam" id="PF13443">
    <property type="entry name" value="HTH_26"/>
    <property type="match status" value="1"/>
</dbReference>
<dbReference type="Gene3D" id="1.10.260.40">
    <property type="entry name" value="lambda repressor-like DNA-binding domains"/>
    <property type="match status" value="1"/>
</dbReference>
<dbReference type="InterPro" id="IPR010982">
    <property type="entry name" value="Lambda_DNA-bd_dom_sf"/>
</dbReference>
<gene>
    <name evidence="3" type="ORF">PYR84_17685</name>
</gene>
<evidence type="ECO:0000259" key="2">
    <source>
        <dbReference type="PROSITE" id="PS50943"/>
    </source>
</evidence>
<protein>
    <submittedName>
        <fullName evidence="3">Helix-turn-helix domain-containing protein</fullName>
    </submittedName>
</protein>
<accession>A0AAX3SFH5</accession>
<dbReference type="EMBL" id="CP120956">
    <property type="protein sequence ID" value="WFF78769.1"/>
    <property type="molecule type" value="Genomic_DNA"/>
</dbReference>
<feature type="region of interest" description="Disordered" evidence="1">
    <location>
        <begin position="119"/>
        <end position="154"/>
    </location>
</feature>
<dbReference type="PROSITE" id="PS50943">
    <property type="entry name" value="HTH_CROC1"/>
    <property type="match status" value="1"/>
</dbReference>
<proteinExistence type="predicted"/>
<dbReference type="AlphaFoldDB" id="A0AAX3SFH5"/>
<name>A0AAX3SFH5_9BURK</name>
<dbReference type="SUPFAM" id="SSF47413">
    <property type="entry name" value="lambda repressor-like DNA-binding domains"/>
    <property type="match status" value="1"/>
</dbReference>
<reference evidence="3" key="1">
    <citation type="submission" date="2023-03" db="EMBL/GenBank/DDBJ databases">
        <title>Synergistic degradation of erythromycin by symbiotic bacteria Ery-6A and Ery-6B and application in simulated water remediation.</title>
        <authorList>
            <person name="Xu S."/>
        </authorList>
    </citation>
    <scope>NUCLEOTIDE SEQUENCE</scope>
    <source>
        <strain evidence="3">Ery-6A</strain>
    </source>
</reference>
<dbReference type="GO" id="GO:0003677">
    <property type="term" value="F:DNA binding"/>
    <property type="evidence" value="ECO:0007669"/>
    <property type="project" value="InterPro"/>
</dbReference>
<dbReference type="InterPro" id="IPR001387">
    <property type="entry name" value="Cro/C1-type_HTH"/>
</dbReference>
<dbReference type="CDD" id="cd00093">
    <property type="entry name" value="HTH_XRE"/>
    <property type="match status" value="1"/>
</dbReference>
<evidence type="ECO:0000313" key="3">
    <source>
        <dbReference type="EMBL" id="WFF78769.1"/>
    </source>
</evidence>
<evidence type="ECO:0000313" key="4">
    <source>
        <dbReference type="Proteomes" id="UP001219066"/>
    </source>
</evidence>
<feature type="domain" description="HTH cro/C1-type" evidence="2">
    <location>
        <begin position="21"/>
        <end position="69"/>
    </location>
</feature>
<evidence type="ECO:0000256" key="1">
    <source>
        <dbReference type="SAM" id="MobiDB-lite"/>
    </source>
</evidence>
<dbReference type="SMART" id="SM00530">
    <property type="entry name" value="HTH_XRE"/>
    <property type="match status" value="1"/>
</dbReference>